<sequence length="166" mass="18991">MGVKAKETIRRGASSFRSLLLMLALLIGFQYGYAYLVEKVSGDSRSLLTGVAMFISLAITFFVIRKVVPWYEVELADKNLIIKKAIFATARPIAAVPLKQITDIRTVDEAEDFSGRKLNFTIFGIKDKKKYIISWKQEKRDVKVILQLGDVFVEKLKKEMIRVRKK</sequence>
<dbReference type="EMBL" id="CP071444">
    <property type="protein sequence ID" value="QSX07595.1"/>
    <property type="molecule type" value="Genomic_DNA"/>
</dbReference>
<evidence type="ECO:0000313" key="3">
    <source>
        <dbReference type="Proteomes" id="UP000663499"/>
    </source>
</evidence>
<keyword evidence="1" id="KW-0472">Membrane</keyword>
<keyword evidence="1" id="KW-0812">Transmembrane</keyword>
<dbReference type="KEGG" id="alka:J0B03_07060"/>
<dbReference type="AlphaFoldDB" id="A0A974XFD4"/>
<dbReference type="RefSeq" id="WP_207298937.1">
    <property type="nucleotide sequence ID" value="NZ_CP071444.1"/>
</dbReference>
<reference evidence="2" key="1">
    <citation type="submission" date="2021-03" db="EMBL/GenBank/DDBJ databases">
        <title>Alkalibacter marinus sp. nov., isolated from tidal flat sediment.</title>
        <authorList>
            <person name="Namirimu T."/>
            <person name="Yang J.-A."/>
            <person name="Yang S.-H."/>
            <person name="Kim Y.-J."/>
            <person name="Kwon K.K."/>
        </authorList>
    </citation>
    <scope>NUCLEOTIDE SEQUENCE</scope>
    <source>
        <strain evidence="2">ES005</strain>
    </source>
</reference>
<gene>
    <name evidence="2" type="ORF">J0B03_07060</name>
</gene>
<organism evidence="2 3">
    <name type="scientific">Alkalibacter rhizosphaerae</name>
    <dbReference type="NCBI Taxonomy" id="2815577"/>
    <lineage>
        <taxon>Bacteria</taxon>
        <taxon>Bacillati</taxon>
        <taxon>Bacillota</taxon>
        <taxon>Clostridia</taxon>
        <taxon>Eubacteriales</taxon>
        <taxon>Eubacteriaceae</taxon>
        <taxon>Alkalibacter</taxon>
    </lineage>
</organism>
<evidence type="ECO:0000313" key="2">
    <source>
        <dbReference type="EMBL" id="QSX07595.1"/>
    </source>
</evidence>
<evidence type="ECO:0008006" key="4">
    <source>
        <dbReference type="Google" id="ProtNLM"/>
    </source>
</evidence>
<feature type="transmembrane region" description="Helical" evidence="1">
    <location>
        <begin position="44"/>
        <end position="64"/>
    </location>
</feature>
<dbReference type="Proteomes" id="UP000663499">
    <property type="component" value="Chromosome"/>
</dbReference>
<protein>
    <recommendedName>
        <fullName evidence="4">PH domain-containing protein</fullName>
    </recommendedName>
</protein>
<proteinExistence type="predicted"/>
<keyword evidence="1" id="KW-1133">Transmembrane helix</keyword>
<name>A0A974XFD4_9FIRM</name>
<evidence type="ECO:0000256" key="1">
    <source>
        <dbReference type="SAM" id="Phobius"/>
    </source>
</evidence>
<keyword evidence="3" id="KW-1185">Reference proteome</keyword>
<accession>A0A974XFD4</accession>